<dbReference type="EMBL" id="JACCBU010000001">
    <property type="protein sequence ID" value="NYE73004.1"/>
    <property type="molecule type" value="Genomic_DNA"/>
</dbReference>
<sequence>MGISVRSSASKGFPPPQTGAAAVNLPPQWAARVQVPEPPMLGPVTMIALGLIGYRAMVSSTTAPTSSGNSDQLSRLGCGGFGQCGAATTHGGAKPCSICFGSPPRAAFDG</sequence>
<gene>
    <name evidence="2" type="ORF">BKA15_004333</name>
</gene>
<comment type="caution">
    <text evidence="2">The sequence shown here is derived from an EMBL/GenBank/DDBJ whole genome shotgun (WGS) entry which is preliminary data.</text>
</comment>
<feature type="compositionally biased region" description="Polar residues" evidence="1">
    <location>
        <begin position="1"/>
        <end position="10"/>
    </location>
</feature>
<accession>A0A7Y9LAM7</accession>
<reference evidence="2 3" key="1">
    <citation type="submission" date="2020-07" db="EMBL/GenBank/DDBJ databases">
        <title>Sequencing the genomes of 1000 actinobacteria strains.</title>
        <authorList>
            <person name="Klenk H.-P."/>
        </authorList>
    </citation>
    <scope>NUCLEOTIDE SEQUENCE [LARGE SCALE GENOMIC DNA]</scope>
    <source>
        <strain evidence="2 3">DSM 22083</strain>
    </source>
</reference>
<evidence type="ECO:0000313" key="2">
    <source>
        <dbReference type="EMBL" id="NYE73004.1"/>
    </source>
</evidence>
<protein>
    <submittedName>
        <fullName evidence="2">Uncharacterized protein</fullName>
    </submittedName>
</protein>
<evidence type="ECO:0000256" key="1">
    <source>
        <dbReference type="SAM" id="MobiDB-lite"/>
    </source>
</evidence>
<feature type="region of interest" description="Disordered" evidence="1">
    <location>
        <begin position="1"/>
        <end position="21"/>
    </location>
</feature>
<organism evidence="2 3">
    <name type="scientific">Microlunatus parietis</name>
    <dbReference type="NCBI Taxonomy" id="682979"/>
    <lineage>
        <taxon>Bacteria</taxon>
        <taxon>Bacillati</taxon>
        <taxon>Actinomycetota</taxon>
        <taxon>Actinomycetes</taxon>
        <taxon>Propionibacteriales</taxon>
        <taxon>Propionibacteriaceae</taxon>
        <taxon>Microlunatus</taxon>
    </lineage>
</organism>
<dbReference type="AlphaFoldDB" id="A0A7Y9LAM7"/>
<evidence type="ECO:0000313" key="3">
    <source>
        <dbReference type="Proteomes" id="UP000569914"/>
    </source>
</evidence>
<dbReference type="Proteomes" id="UP000569914">
    <property type="component" value="Unassembled WGS sequence"/>
</dbReference>
<proteinExistence type="predicted"/>
<keyword evidence="3" id="KW-1185">Reference proteome</keyword>
<name>A0A7Y9LAM7_9ACTN</name>